<dbReference type="Gene3D" id="2.130.10.10">
    <property type="entry name" value="YVTN repeat-like/Quinoprotein amine dehydrogenase"/>
    <property type="match status" value="1"/>
</dbReference>
<feature type="compositionally biased region" description="Polar residues" evidence="2">
    <location>
        <begin position="301"/>
        <end position="316"/>
    </location>
</feature>
<dbReference type="PANTHER" id="PTHR44083">
    <property type="entry name" value="TOPLESS-RELATED PROTEIN 1-RELATED"/>
    <property type="match status" value="1"/>
</dbReference>
<gene>
    <name evidence="3" type="ORF">CDL15_Pgr018337</name>
</gene>
<dbReference type="InterPro" id="IPR001680">
    <property type="entry name" value="WD40_rpt"/>
</dbReference>
<comment type="caution">
    <text evidence="3">The sequence shown here is derived from an EMBL/GenBank/DDBJ whole genome shotgun (WGS) entry which is preliminary data.</text>
</comment>
<organism evidence="3 4">
    <name type="scientific">Punica granatum</name>
    <name type="common">Pomegranate</name>
    <dbReference type="NCBI Taxonomy" id="22663"/>
    <lineage>
        <taxon>Eukaryota</taxon>
        <taxon>Viridiplantae</taxon>
        <taxon>Streptophyta</taxon>
        <taxon>Embryophyta</taxon>
        <taxon>Tracheophyta</taxon>
        <taxon>Spermatophyta</taxon>
        <taxon>Magnoliopsida</taxon>
        <taxon>eudicotyledons</taxon>
        <taxon>Gunneridae</taxon>
        <taxon>Pentapetalae</taxon>
        <taxon>rosids</taxon>
        <taxon>malvids</taxon>
        <taxon>Myrtales</taxon>
        <taxon>Lythraceae</taxon>
        <taxon>Punica</taxon>
    </lineage>
</organism>
<dbReference type="SMART" id="SM00320">
    <property type="entry name" value="WD40"/>
    <property type="match status" value="2"/>
</dbReference>
<dbReference type="Proteomes" id="UP000197138">
    <property type="component" value="Unassembled WGS sequence"/>
</dbReference>
<protein>
    <submittedName>
        <fullName evidence="3">Uncharacterized protein</fullName>
    </submittedName>
</protein>
<evidence type="ECO:0000256" key="2">
    <source>
        <dbReference type="SAM" id="MobiDB-lite"/>
    </source>
</evidence>
<sequence>MRDRLESLPRLRFNKEGNLLAVTTADNEFKILANTVGLRYAKVNENPPSEALRNPIESSSVKVSGSSAVTSASTVNLKVERCSPVSPSPILNGVDPLGSGLEKPRTVEEAVDKAKPWQLTEIVDTVQCRLVTMPDNTETSSKAVRLLYTNSGVGVLGLGANGVQKLWKWARNGQNPNGKVKSELKGHQKRITGLAFSTNLNILVSSGADAQLKVQADNMRRSFGCTWTYWAWSDVSACAYALGHASQPVYPLVVATHPQEPNQLAIGSNDGSVKVMEPTESEGKWGATPPVDNDILGGKAGSSSATSNHTPKSIQR</sequence>
<dbReference type="EMBL" id="MTKT01004293">
    <property type="protein sequence ID" value="OWM72452.1"/>
    <property type="molecule type" value="Genomic_DNA"/>
</dbReference>
<dbReference type="PROSITE" id="PS50082">
    <property type="entry name" value="WD_REPEATS_2"/>
    <property type="match status" value="1"/>
</dbReference>
<evidence type="ECO:0000313" key="4">
    <source>
        <dbReference type="Proteomes" id="UP000197138"/>
    </source>
</evidence>
<dbReference type="InterPro" id="IPR015943">
    <property type="entry name" value="WD40/YVTN_repeat-like_dom_sf"/>
</dbReference>
<feature type="repeat" description="WD" evidence="1">
    <location>
        <begin position="184"/>
        <end position="214"/>
    </location>
</feature>
<dbReference type="SUPFAM" id="SSF50978">
    <property type="entry name" value="WD40 repeat-like"/>
    <property type="match status" value="1"/>
</dbReference>
<keyword evidence="1" id="KW-0853">WD repeat</keyword>
<proteinExistence type="predicted"/>
<dbReference type="AlphaFoldDB" id="A0A218WK95"/>
<dbReference type="Pfam" id="PF00400">
    <property type="entry name" value="WD40"/>
    <property type="match status" value="1"/>
</dbReference>
<dbReference type="InterPro" id="IPR027728">
    <property type="entry name" value="Topless_fam"/>
</dbReference>
<evidence type="ECO:0000256" key="1">
    <source>
        <dbReference type="PROSITE-ProRule" id="PRU00221"/>
    </source>
</evidence>
<evidence type="ECO:0000313" key="3">
    <source>
        <dbReference type="EMBL" id="OWM72452.1"/>
    </source>
</evidence>
<name>A0A218WK95_PUNGR</name>
<reference evidence="4" key="1">
    <citation type="journal article" date="2017" name="Plant J.">
        <title>The pomegranate (Punica granatum L.) genome and the genomics of punicalagin biosynthesis.</title>
        <authorList>
            <person name="Qin G."/>
            <person name="Xu C."/>
            <person name="Ming R."/>
            <person name="Tang H."/>
            <person name="Guyot R."/>
            <person name="Kramer E.M."/>
            <person name="Hu Y."/>
            <person name="Yi X."/>
            <person name="Qi Y."/>
            <person name="Xu X."/>
            <person name="Gao Z."/>
            <person name="Pan H."/>
            <person name="Jian J."/>
            <person name="Tian Y."/>
            <person name="Yue Z."/>
            <person name="Xu Y."/>
        </authorList>
    </citation>
    <scope>NUCLEOTIDE SEQUENCE [LARGE SCALE GENOMIC DNA]</scope>
    <source>
        <strain evidence="4">cv. Dabenzi</strain>
    </source>
</reference>
<dbReference type="PANTHER" id="PTHR44083:SF2">
    <property type="entry name" value="TOPLESS-RELATED PROTEIN 3"/>
    <property type="match status" value="1"/>
</dbReference>
<feature type="region of interest" description="Disordered" evidence="2">
    <location>
        <begin position="263"/>
        <end position="316"/>
    </location>
</feature>
<accession>A0A218WK95</accession>
<dbReference type="GO" id="GO:0006355">
    <property type="term" value="P:regulation of DNA-templated transcription"/>
    <property type="evidence" value="ECO:0007669"/>
    <property type="project" value="InterPro"/>
</dbReference>
<dbReference type="InterPro" id="IPR036322">
    <property type="entry name" value="WD40_repeat_dom_sf"/>
</dbReference>